<keyword evidence="5" id="KW-0456">Lyase</keyword>
<dbReference type="InterPro" id="IPR006638">
    <property type="entry name" value="Elp3/MiaA/NifB-like_rSAM"/>
</dbReference>
<keyword evidence="2" id="KW-0408">Iron</keyword>
<evidence type="ECO:0000256" key="3">
    <source>
        <dbReference type="ARBA" id="ARBA00023014"/>
    </source>
</evidence>
<dbReference type="OrthoDB" id="9785699at2"/>
<name>A0A1G7TX30_9HYPH</name>
<proteinExistence type="predicted"/>
<dbReference type="PANTHER" id="PTHR43432:SF3">
    <property type="entry name" value="SLR0285 PROTEIN"/>
    <property type="match status" value="1"/>
</dbReference>
<dbReference type="SUPFAM" id="SSF102114">
    <property type="entry name" value="Radical SAM enzymes"/>
    <property type="match status" value="1"/>
</dbReference>
<dbReference type="InterPro" id="IPR058240">
    <property type="entry name" value="rSAM_sf"/>
</dbReference>
<evidence type="ECO:0000256" key="2">
    <source>
        <dbReference type="ARBA" id="ARBA00023004"/>
    </source>
</evidence>
<dbReference type="SFLD" id="SFLDS00029">
    <property type="entry name" value="Radical_SAM"/>
    <property type="match status" value="1"/>
</dbReference>
<accession>A0A1G7TX30</accession>
<dbReference type="AlphaFoldDB" id="A0A1G7TX30"/>
<keyword evidence="1" id="KW-0479">Metal-binding</keyword>
<dbReference type="PROSITE" id="PS51918">
    <property type="entry name" value="RADICAL_SAM"/>
    <property type="match status" value="1"/>
</dbReference>
<dbReference type="GO" id="GO:0046872">
    <property type="term" value="F:metal ion binding"/>
    <property type="evidence" value="ECO:0007669"/>
    <property type="project" value="UniProtKB-KW"/>
</dbReference>
<keyword evidence="6" id="KW-1185">Reference proteome</keyword>
<dbReference type="InterPro" id="IPR040086">
    <property type="entry name" value="MJ0683-like"/>
</dbReference>
<dbReference type="GO" id="GO:0051536">
    <property type="term" value="F:iron-sulfur cluster binding"/>
    <property type="evidence" value="ECO:0007669"/>
    <property type="project" value="UniProtKB-KW"/>
</dbReference>
<reference evidence="5 6" key="1">
    <citation type="submission" date="2016-10" db="EMBL/GenBank/DDBJ databases">
        <authorList>
            <person name="de Groot N.N."/>
        </authorList>
    </citation>
    <scope>NUCLEOTIDE SEQUENCE [LARGE SCALE GENOMIC DNA]</scope>
    <source>
        <strain evidence="5 6">CGMCC 1.10267</strain>
    </source>
</reference>
<evidence type="ECO:0000259" key="4">
    <source>
        <dbReference type="PROSITE" id="PS51918"/>
    </source>
</evidence>
<dbReference type="Pfam" id="PF04055">
    <property type="entry name" value="Radical_SAM"/>
    <property type="match status" value="1"/>
</dbReference>
<evidence type="ECO:0000313" key="5">
    <source>
        <dbReference type="EMBL" id="SDG39802.1"/>
    </source>
</evidence>
<dbReference type="SFLD" id="SFLDG01084">
    <property type="entry name" value="Uncharacterised_Radical_SAM_Su"/>
    <property type="match status" value="1"/>
</dbReference>
<dbReference type="Gene3D" id="3.80.30.30">
    <property type="match status" value="1"/>
</dbReference>
<dbReference type="EMBL" id="FNCS01000002">
    <property type="protein sequence ID" value="SDG39802.1"/>
    <property type="molecule type" value="Genomic_DNA"/>
</dbReference>
<protein>
    <submittedName>
        <fullName evidence="5">DNA repair photolyase</fullName>
    </submittedName>
</protein>
<dbReference type="NCBIfam" id="NF033668">
    <property type="entry name" value="rSAM_PA0069"/>
    <property type="match status" value="1"/>
</dbReference>
<dbReference type="GO" id="GO:0016829">
    <property type="term" value="F:lyase activity"/>
    <property type="evidence" value="ECO:0007669"/>
    <property type="project" value="UniProtKB-KW"/>
</dbReference>
<feature type="domain" description="Radical SAM core" evidence="4">
    <location>
        <begin position="88"/>
        <end position="325"/>
    </location>
</feature>
<evidence type="ECO:0000313" key="6">
    <source>
        <dbReference type="Proteomes" id="UP000199495"/>
    </source>
</evidence>
<dbReference type="Proteomes" id="UP000199495">
    <property type="component" value="Unassembled WGS sequence"/>
</dbReference>
<evidence type="ECO:0000256" key="1">
    <source>
        <dbReference type="ARBA" id="ARBA00022723"/>
    </source>
</evidence>
<dbReference type="SMART" id="SM00729">
    <property type="entry name" value="Elp3"/>
    <property type="match status" value="1"/>
</dbReference>
<dbReference type="PANTHER" id="PTHR43432">
    <property type="entry name" value="SLR0285 PROTEIN"/>
    <property type="match status" value="1"/>
</dbReference>
<gene>
    <name evidence="5" type="ORF">SAMN04487974_102399</name>
</gene>
<organism evidence="5 6">
    <name type="scientific">Pelagibacterium luteolum</name>
    <dbReference type="NCBI Taxonomy" id="440168"/>
    <lineage>
        <taxon>Bacteria</taxon>
        <taxon>Pseudomonadati</taxon>
        <taxon>Pseudomonadota</taxon>
        <taxon>Alphaproteobacteria</taxon>
        <taxon>Hyphomicrobiales</taxon>
        <taxon>Devosiaceae</taxon>
        <taxon>Pelagibacterium</taxon>
    </lineage>
</organism>
<keyword evidence="3" id="KW-0411">Iron-sulfur</keyword>
<dbReference type="InterPro" id="IPR007197">
    <property type="entry name" value="rSAM"/>
</dbReference>
<sequence length="383" mass="43275">MVELAINSNISEARRRLFGTRDMDLLSRPILETPNVRGRGAATNDSGRFEPHKREMFADGWEPEPDAVFETREHIERAKSIITKNVSPDIGFDRSINPYRGCEHGCSYCFARPTHAYLGHSAGIDFERDIYVKVNAAELLRAELANPRYRPKPIAIGTNTDPYQPLERKYKIMRSVLKVLLEAKHPVTVVTKSALIVRDLDILTKLNKLGLVSVGISVTSMDHKLSRFMEPRASTPSRRLEAIKLLSESGIPTRIMAAPTIPAVNDHELERILDAGKAQGATTASMILLRLPGEVRDIFREWLLKTYPDKVKHVMNLVRDYRNGSDNDPRFGTRFTGEGPYAVLMQQRFDKAIGRLGLDEQMSPLRCDLFVHPQKETAQLSLF</sequence>
<dbReference type="CDD" id="cd01335">
    <property type="entry name" value="Radical_SAM"/>
    <property type="match status" value="1"/>
</dbReference>
<dbReference type="STRING" id="440168.SAMN04487974_102399"/>